<reference evidence="2" key="1">
    <citation type="submission" date="2018-01" db="EMBL/GenBank/DDBJ databases">
        <authorList>
            <person name="Kerou L M."/>
        </authorList>
    </citation>
    <scope>NUCLEOTIDE SEQUENCE [LARGE SCALE GENOMIC DNA]</scope>
    <source>
        <strain evidence="2">SCU2</strain>
    </source>
</reference>
<keyword evidence="2" id="KW-1185">Reference proteome</keyword>
<gene>
    <name evidence="1" type="ORF">NCAV_1049</name>
</gene>
<sequence>MISRLAISDNERYVVTLHPSIALDYILALIAQGYSIHAYENATRTAIVIRVKKKEKQTVNISNKAKRLLEIFMYSY</sequence>
<dbReference type="EMBL" id="LT981265">
    <property type="protein sequence ID" value="SPC34226.1"/>
    <property type="molecule type" value="Genomic_DNA"/>
</dbReference>
<dbReference type="AlphaFoldDB" id="A0A2K5ARE9"/>
<dbReference type="GeneID" id="41595084"/>
<name>A0A2K5ARE9_9ARCH</name>
<protein>
    <submittedName>
        <fullName evidence="1">Uncharacterized protein</fullName>
    </submittedName>
</protein>
<dbReference type="RefSeq" id="WP_103287065.1">
    <property type="nucleotide sequence ID" value="NZ_LT981265.1"/>
</dbReference>
<evidence type="ECO:0000313" key="1">
    <source>
        <dbReference type="EMBL" id="SPC34226.1"/>
    </source>
</evidence>
<proteinExistence type="predicted"/>
<dbReference type="Proteomes" id="UP000236248">
    <property type="component" value="Chromosome NCAV"/>
</dbReference>
<evidence type="ECO:0000313" key="2">
    <source>
        <dbReference type="Proteomes" id="UP000236248"/>
    </source>
</evidence>
<organism evidence="1 2">
    <name type="scientific">Candidatus Nitrosocaldus cavascurensis</name>
    <dbReference type="NCBI Taxonomy" id="2058097"/>
    <lineage>
        <taxon>Archaea</taxon>
        <taxon>Nitrososphaerota</taxon>
        <taxon>Nitrososphaeria</taxon>
        <taxon>Candidatus Nitrosocaldales</taxon>
        <taxon>Candidatus Nitrosocaldaceae</taxon>
        <taxon>Candidatus Nitrosocaldus</taxon>
    </lineage>
</organism>
<accession>A0A2K5ARE9</accession>
<dbReference type="KEGG" id="ncv:NCAV_1049"/>